<reference evidence="2" key="1">
    <citation type="submission" date="2010-11" db="EMBL/GenBank/DDBJ databases">
        <title>The complete genome of Desulfurococcus mucosus DSM 2162.</title>
        <authorList>
            <consortium name="US DOE Joint Genome Institute (JGI-PGF)"/>
            <person name="Lucas S."/>
            <person name="Copeland A."/>
            <person name="Lapidus A."/>
            <person name="Bruce D."/>
            <person name="Goodwin L."/>
            <person name="Pitluck S."/>
            <person name="Kyrpides N."/>
            <person name="Mavromatis K."/>
            <person name="Pagani I."/>
            <person name="Ivanova N."/>
            <person name="Ovchinnikova G."/>
            <person name="Chertkov O."/>
            <person name="Held B."/>
            <person name="Brettin T."/>
            <person name="Detter J.C."/>
            <person name="Tapia R."/>
            <person name="Han C."/>
            <person name="Land M."/>
            <person name="Hauser L."/>
            <person name="Markowitz V."/>
            <person name="Cheng J.-F."/>
            <person name="Hugenholtz P."/>
            <person name="Woyke T."/>
            <person name="Wu D."/>
            <person name="Wirth R."/>
            <person name="Bilek Y."/>
            <person name="Hader T."/>
            <person name="Klenk H.-P."/>
            <person name="Eisen J.A."/>
        </authorList>
    </citation>
    <scope>NUCLEOTIDE SEQUENCE [LARGE SCALE GENOMIC DNA]</scope>
    <source>
        <strain evidence="2">ATCC 35584 / DSM 2162 / JCM 9187 / O7/1</strain>
    </source>
</reference>
<name>E8R8V8_DESM0</name>
<evidence type="ECO:0008006" key="3">
    <source>
        <dbReference type="Google" id="ProtNLM"/>
    </source>
</evidence>
<accession>E8R8V8</accession>
<sequence length="181" mass="19702">MRTIAVAAYSGQPDPRQTDSARMFIEEICRCSNGDLAVAVGGYWGLMRIIVDAALTCGLKVLIYPYAEMEGLHYPEKAVVVKTGLTPEARSIPLVRSSDALVALGGGVGTMIEVMLAYSMGKPVYLLRNGFPSDRLEVLAPYIDERKLAELKIYGDPVALARDVCRLLHTSEFKDAVVIHG</sequence>
<dbReference type="Proteomes" id="UP000001068">
    <property type="component" value="Chromosome"/>
</dbReference>
<dbReference type="RefSeq" id="WP_013562156.1">
    <property type="nucleotide sequence ID" value="NC_014961.1"/>
</dbReference>
<dbReference type="GeneID" id="10153320"/>
<dbReference type="HOGENOM" id="CLU_107614_0_1_2"/>
<evidence type="ECO:0000313" key="2">
    <source>
        <dbReference type="Proteomes" id="UP000001068"/>
    </source>
</evidence>
<dbReference type="eggNOG" id="arCOG02431">
    <property type="taxonomic scope" value="Archaea"/>
</dbReference>
<dbReference type="SUPFAM" id="SSF102405">
    <property type="entry name" value="MCP/YpsA-like"/>
    <property type="match status" value="1"/>
</dbReference>
<dbReference type="STRING" id="765177.Desmu_0626"/>
<dbReference type="AlphaFoldDB" id="E8R8V8"/>
<protein>
    <recommendedName>
        <fullName evidence="3">LOG family protein</fullName>
    </recommendedName>
</protein>
<proteinExistence type="predicted"/>
<reference evidence="1 2" key="2">
    <citation type="journal article" date="2011" name="Stand. Genomic Sci.">
        <title>Complete genome sequence of Desulfurococcus mucosus type strain (O7/1).</title>
        <authorList>
            <person name="Wirth R."/>
            <person name="Chertkov O."/>
            <person name="Held B."/>
            <person name="Lapidus A."/>
            <person name="Nolan M."/>
            <person name="Lucas S."/>
            <person name="Hammon N."/>
            <person name="Deshpande S."/>
            <person name="Cheng J.F."/>
            <person name="Tapia R."/>
            <person name="Han C."/>
            <person name="Goodwin L."/>
            <person name="Pitluck S."/>
            <person name="Liolios K."/>
            <person name="Ioanna P."/>
            <person name="Ivanova N."/>
            <person name="Mavromatis K."/>
            <person name="Mikhailova N."/>
            <person name="Pati A."/>
            <person name="Chen A."/>
            <person name="Palaniappan K."/>
            <person name="Land M."/>
            <person name="Hauser L."/>
            <person name="Chang Y.J."/>
            <person name="Jeffries C.D."/>
            <person name="Bilek Y."/>
            <person name="Hader T."/>
            <person name="Rohde M."/>
            <person name="Spring S."/>
            <person name="Sikorski J."/>
            <person name="Goker M."/>
            <person name="Woyke T."/>
            <person name="Bristow J."/>
            <person name="Eisen J.A."/>
            <person name="Markowitz V."/>
            <person name="Hugenholtz P."/>
            <person name="Kyrpides N.C."/>
            <person name="Klenk H.P."/>
        </authorList>
    </citation>
    <scope>NUCLEOTIDE SEQUENCE [LARGE SCALE GENOMIC DNA]</scope>
    <source>
        <strain evidence="2">ATCC 35584 / DSM 2162 / JCM 9187 / O7/1</strain>
    </source>
</reference>
<dbReference type="InterPro" id="IPR041164">
    <property type="entry name" value="LDcluster4"/>
</dbReference>
<dbReference type="KEGG" id="dmu:Desmu_0626"/>
<dbReference type="Pfam" id="PF18306">
    <property type="entry name" value="LDcluster4"/>
    <property type="match status" value="1"/>
</dbReference>
<keyword evidence="2" id="KW-1185">Reference proteome</keyword>
<gene>
    <name evidence="1" type="ordered locus">Desmu_0626</name>
</gene>
<dbReference type="Gene3D" id="3.40.50.450">
    <property type="match status" value="1"/>
</dbReference>
<dbReference type="EMBL" id="CP002363">
    <property type="protein sequence ID" value="ADV64934.1"/>
    <property type="molecule type" value="Genomic_DNA"/>
</dbReference>
<dbReference type="OrthoDB" id="9570at2157"/>
<evidence type="ECO:0000313" key="1">
    <source>
        <dbReference type="EMBL" id="ADV64934.1"/>
    </source>
</evidence>
<organism evidence="1 2">
    <name type="scientific">Desulfurococcus mucosus (strain ATCC 35584 / DSM 2162 / JCM 9187 / O7/1)</name>
    <dbReference type="NCBI Taxonomy" id="765177"/>
    <lineage>
        <taxon>Archaea</taxon>
        <taxon>Thermoproteota</taxon>
        <taxon>Thermoprotei</taxon>
        <taxon>Desulfurococcales</taxon>
        <taxon>Desulfurococcaceae</taxon>
        <taxon>Desulfurococcus</taxon>
    </lineage>
</organism>